<reference evidence="1" key="1">
    <citation type="submission" date="2013-09" db="EMBL/GenBank/DDBJ databases">
        <title>Complete nucleotide sequence of Streptomyces linear plasmid pFRL6.</title>
        <authorList>
            <person name="Chen Z."/>
            <person name="Fang P."/>
            <person name="Qin Z."/>
        </authorList>
    </citation>
    <scope>NUCLEOTIDE SEQUENCE</scope>
    <source>
        <plasmid evidence="1">pFRL6</plasmid>
    </source>
</reference>
<keyword evidence="1" id="KW-0614">Plasmid</keyword>
<geneLocation type="plasmid" evidence="1">
    <name>pFRL6</name>
</geneLocation>
<gene>
    <name evidence="1" type="ORF">pFRL6_154c</name>
</gene>
<evidence type="ECO:0000313" key="1">
    <source>
        <dbReference type="EMBL" id="AHE40241.1"/>
    </source>
</evidence>
<name>V9Z9Y5_9ACTN</name>
<proteinExistence type="predicted"/>
<sequence>MDPRCHRPPAGHVMEALGIGSPYVVSNVVVSVGKLPSRDSGHPAIHRRRTISSRRDAEYAAGSLLRCHVRPQQLLQPGWHVPLTSLNVPAAPVR</sequence>
<protein>
    <submittedName>
        <fullName evidence="1">Uncharacterized protein</fullName>
    </submittedName>
</protein>
<dbReference type="AlphaFoldDB" id="V9Z9Y5"/>
<organism evidence="1">
    <name type="scientific">Streptomyces sp. F12</name>
    <dbReference type="NCBI Taxonomy" id="1436084"/>
    <lineage>
        <taxon>Bacteria</taxon>
        <taxon>Bacillati</taxon>
        <taxon>Actinomycetota</taxon>
        <taxon>Actinomycetes</taxon>
        <taxon>Kitasatosporales</taxon>
        <taxon>Streptomycetaceae</taxon>
        <taxon>Streptomyces</taxon>
    </lineage>
</organism>
<accession>V9Z9Y5</accession>
<dbReference type="EMBL" id="KF602051">
    <property type="protein sequence ID" value="AHE40241.1"/>
    <property type="molecule type" value="Genomic_DNA"/>
</dbReference>